<organism evidence="1 2">
    <name type="scientific">Araneus ventricosus</name>
    <name type="common">Orbweaver spider</name>
    <name type="synonym">Epeira ventricosa</name>
    <dbReference type="NCBI Taxonomy" id="182803"/>
    <lineage>
        <taxon>Eukaryota</taxon>
        <taxon>Metazoa</taxon>
        <taxon>Ecdysozoa</taxon>
        <taxon>Arthropoda</taxon>
        <taxon>Chelicerata</taxon>
        <taxon>Arachnida</taxon>
        <taxon>Araneae</taxon>
        <taxon>Araneomorphae</taxon>
        <taxon>Entelegynae</taxon>
        <taxon>Araneoidea</taxon>
        <taxon>Araneidae</taxon>
        <taxon>Araneus</taxon>
    </lineage>
</organism>
<comment type="caution">
    <text evidence="1">The sequence shown here is derived from an EMBL/GenBank/DDBJ whole genome shotgun (WGS) entry which is preliminary data.</text>
</comment>
<gene>
    <name evidence="1" type="ORF">AVEN_64535_1</name>
</gene>
<keyword evidence="2" id="KW-1185">Reference proteome</keyword>
<reference evidence="1 2" key="1">
    <citation type="journal article" date="2019" name="Sci. Rep.">
        <title>Orb-weaving spider Araneus ventricosus genome elucidates the spidroin gene catalogue.</title>
        <authorList>
            <person name="Kono N."/>
            <person name="Nakamura H."/>
            <person name="Ohtoshi R."/>
            <person name="Moran D.A.P."/>
            <person name="Shinohara A."/>
            <person name="Yoshida Y."/>
            <person name="Fujiwara M."/>
            <person name="Mori M."/>
            <person name="Tomita M."/>
            <person name="Arakawa K."/>
        </authorList>
    </citation>
    <scope>NUCLEOTIDE SEQUENCE [LARGE SCALE GENOMIC DNA]</scope>
</reference>
<dbReference type="Proteomes" id="UP000499080">
    <property type="component" value="Unassembled WGS sequence"/>
</dbReference>
<evidence type="ECO:0000313" key="2">
    <source>
        <dbReference type="Proteomes" id="UP000499080"/>
    </source>
</evidence>
<name>A0A4Y2MIX2_ARAVE</name>
<dbReference type="AlphaFoldDB" id="A0A4Y2MIX2"/>
<accession>A0A4Y2MIX2</accession>
<sequence length="97" mass="11295">MTDVGRKERVLIPRLPIIPKDLSSQFKRWKMNLRRTRKIRFDGHGRSDETDTEDELEIRTCGNLSYKGKIIKPDEHIATIAPSGEQKSSEIQRQLFS</sequence>
<evidence type="ECO:0000313" key="1">
    <source>
        <dbReference type="EMBL" id="GBN26384.1"/>
    </source>
</evidence>
<protein>
    <submittedName>
        <fullName evidence="1">Uncharacterized protein</fullName>
    </submittedName>
</protein>
<proteinExistence type="predicted"/>
<dbReference type="EMBL" id="BGPR01007376">
    <property type="protein sequence ID" value="GBN26384.1"/>
    <property type="molecule type" value="Genomic_DNA"/>
</dbReference>